<keyword evidence="2 6" id="KW-0645">Protease</keyword>
<dbReference type="InterPro" id="IPR037045">
    <property type="entry name" value="S8pro/Inhibitor_I9_sf"/>
</dbReference>
<dbReference type="Pfam" id="PF00082">
    <property type="entry name" value="Peptidase_S8"/>
    <property type="match status" value="1"/>
</dbReference>
<feature type="domain" description="Subtilisin-like protease fibronectin type-III" evidence="10">
    <location>
        <begin position="720"/>
        <end position="819"/>
    </location>
</feature>
<feature type="domain" description="Peptidase S8/S53" evidence="8">
    <location>
        <begin position="204"/>
        <end position="636"/>
    </location>
</feature>
<evidence type="ECO:0000259" key="10">
    <source>
        <dbReference type="Pfam" id="PF17766"/>
    </source>
</evidence>
<dbReference type="SUPFAM" id="SSF52743">
    <property type="entry name" value="Subtilisin-like"/>
    <property type="match status" value="1"/>
</dbReference>
<dbReference type="InterPro" id="IPR041469">
    <property type="entry name" value="Subtilisin-like_FN3"/>
</dbReference>
<evidence type="ECO:0000256" key="1">
    <source>
        <dbReference type="ARBA" id="ARBA00011073"/>
    </source>
</evidence>
<evidence type="ECO:0000259" key="8">
    <source>
        <dbReference type="Pfam" id="PF00082"/>
    </source>
</evidence>
<evidence type="ECO:0000259" key="9">
    <source>
        <dbReference type="Pfam" id="PF05922"/>
    </source>
</evidence>
<keyword evidence="4 6" id="KW-0378">Hydrolase</keyword>
<sequence>MSNSWTLHVLALKLKLVIQSIRSKGVFGWVLARFCGSRFKKNGLGGFDETFEISFGWVLAVGFCGLNKLKSHLNWVWMLRFRGKILNLNLHVITNASNNNERKPYIVYMGEVRDDIISLTNVHNNLLSEAIGDETLARTSKIHSYGKNINGFAARLLPHEAKLLSQKKGIISVFPNKVQKLLTTRSWDFLGFPEKVKRNNQIESNIIVALLDTGVWIDSPSFNDDGFGPPPSKWKGTCATDGNFSACNNKVIGAQYFNLDSIEVPNETTPPVVDVDGHGTHTASTAAGISVKGASLYGIAEGTARGGVPSARIASYKVCWNVGCQDMDTLAGFDAAIADGVDIISVSLGGQPRSFFEDPIAIGSFHALKKGILTVCAAGNDGPYLGTVSNVAPWIFTVAASTTDRKFETDVKLGNGEKISGAAINTFTLKKEMYPLTNGEQAQNFSGVSYGNISACDYGTLSKNKVKGNIVYCLGKGGDSTINELGGAGTIMSMEYFEDVAFPTLTPGTYISVQDGLKINKYINSTKSAQAVIYKSRTVNNINAPSVASFSSRGPQQLSPHILKPDITAPGANILAAYTKYSTLTGDVGDKRVVNYNVESGTSMACPHVSGAAAYVKSFHPNWSPAAIKSALMTTCRLLSSFIMTKSMKKRPIGAELASGSGEINPIRALHPGLVYDITNDNYISFLCKQGYNITDFILLIGSKKKNCSEFPLARGADGLNYPSIHMHLKNQESDISAAFYRTLTNVGTGKSVYKARVKTPKGLSITVIPNILSFDKPYQKKSFKVILKGKFVKEKSWYLSGSFVWGDSKHTVKSPVLVYRPSV</sequence>
<dbReference type="InterPro" id="IPR023828">
    <property type="entry name" value="Peptidase_S8_Ser-AS"/>
</dbReference>
<feature type="active site" description="Charge relay system" evidence="6">
    <location>
        <position position="603"/>
    </location>
</feature>
<organism evidence="11 12">
    <name type="scientific">Penstemon davidsonii</name>
    <dbReference type="NCBI Taxonomy" id="160366"/>
    <lineage>
        <taxon>Eukaryota</taxon>
        <taxon>Viridiplantae</taxon>
        <taxon>Streptophyta</taxon>
        <taxon>Embryophyta</taxon>
        <taxon>Tracheophyta</taxon>
        <taxon>Spermatophyta</taxon>
        <taxon>Magnoliopsida</taxon>
        <taxon>eudicotyledons</taxon>
        <taxon>Gunneridae</taxon>
        <taxon>Pentapetalae</taxon>
        <taxon>asterids</taxon>
        <taxon>lamiids</taxon>
        <taxon>Lamiales</taxon>
        <taxon>Plantaginaceae</taxon>
        <taxon>Cheloneae</taxon>
        <taxon>Penstemon</taxon>
    </lineage>
</organism>
<evidence type="ECO:0000256" key="7">
    <source>
        <dbReference type="SAM" id="SignalP"/>
    </source>
</evidence>
<comment type="caution">
    <text evidence="11">The sequence shown here is derived from an EMBL/GenBank/DDBJ whole genome shotgun (WGS) entry which is preliminary data.</text>
</comment>
<evidence type="ECO:0000256" key="3">
    <source>
        <dbReference type="ARBA" id="ARBA00022729"/>
    </source>
</evidence>
<feature type="active site" description="Charge relay system" evidence="6">
    <location>
        <position position="212"/>
    </location>
</feature>
<name>A0ABR0CNQ2_9LAMI</name>
<feature type="domain" description="Inhibitor I9" evidence="9">
    <location>
        <begin position="105"/>
        <end position="181"/>
    </location>
</feature>
<dbReference type="CDD" id="cd04852">
    <property type="entry name" value="Peptidases_S8_3"/>
    <property type="match status" value="1"/>
</dbReference>
<proteinExistence type="inferred from homology"/>
<gene>
    <name evidence="11" type="ORF">RD792_014223</name>
</gene>
<dbReference type="InterPro" id="IPR036852">
    <property type="entry name" value="Peptidase_S8/S53_dom_sf"/>
</dbReference>
<dbReference type="Gene3D" id="3.40.50.200">
    <property type="entry name" value="Peptidase S8/S53 domain"/>
    <property type="match status" value="1"/>
</dbReference>
<protein>
    <submittedName>
        <fullName evidence="11">Uncharacterized protein</fullName>
    </submittedName>
</protein>
<dbReference type="Gene3D" id="2.60.40.2310">
    <property type="match status" value="1"/>
</dbReference>
<accession>A0ABR0CNQ2</accession>
<evidence type="ECO:0000256" key="5">
    <source>
        <dbReference type="ARBA" id="ARBA00022825"/>
    </source>
</evidence>
<keyword evidence="5 6" id="KW-0720">Serine protease</keyword>
<dbReference type="PROSITE" id="PS00138">
    <property type="entry name" value="SUBTILASE_SER"/>
    <property type="match status" value="1"/>
</dbReference>
<dbReference type="PRINTS" id="PR00723">
    <property type="entry name" value="SUBTILISIN"/>
</dbReference>
<evidence type="ECO:0000313" key="11">
    <source>
        <dbReference type="EMBL" id="KAK4478725.1"/>
    </source>
</evidence>
<evidence type="ECO:0000256" key="2">
    <source>
        <dbReference type="ARBA" id="ARBA00022670"/>
    </source>
</evidence>
<dbReference type="InterPro" id="IPR045051">
    <property type="entry name" value="SBT"/>
</dbReference>
<feature type="signal peptide" evidence="7">
    <location>
        <begin position="1"/>
        <end position="23"/>
    </location>
</feature>
<evidence type="ECO:0000256" key="4">
    <source>
        <dbReference type="ARBA" id="ARBA00022801"/>
    </source>
</evidence>
<feature type="active site" description="Charge relay system" evidence="6">
    <location>
        <position position="278"/>
    </location>
</feature>
<dbReference type="InterPro" id="IPR015500">
    <property type="entry name" value="Peptidase_S8_subtilisin-rel"/>
</dbReference>
<dbReference type="PROSITE" id="PS51892">
    <property type="entry name" value="SUBTILASE"/>
    <property type="match status" value="1"/>
</dbReference>
<dbReference type="EMBL" id="JAYDYQ010002687">
    <property type="protein sequence ID" value="KAK4478725.1"/>
    <property type="molecule type" value="Genomic_DNA"/>
</dbReference>
<comment type="similarity">
    <text evidence="1 6">Belongs to the peptidase S8 family.</text>
</comment>
<dbReference type="Pfam" id="PF05922">
    <property type="entry name" value="Inhibitor_I9"/>
    <property type="match status" value="1"/>
</dbReference>
<dbReference type="PANTHER" id="PTHR10795">
    <property type="entry name" value="PROPROTEIN CONVERTASE SUBTILISIN/KEXIN"/>
    <property type="match status" value="1"/>
</dbReference>
<dbReference type="Pfam" id="PF17766">
    <property type="entry name" value="fn3_6"/>
    <property type="match status" value="1"/>
</dbReference>
<evidence type="ECO:0000256" key="6">
    <source>
        <dbReference type="PROSITE-ProRule" id="PRU01240"/>
    </source>
</evidence>
<reference evidence="11 12" key="1">
    <citation type="journal article" date="2023" name="bioRxiv">
        <title>Genome report: Whole genome sequence and annotation of Penstemon davidsonii.</title>
        <authorList>
            <person name="Ostevik K.L."/>
            <person name="Alabady M."/>
            <person name="Zhang M."/>
            <person name="Rausher M.D."/>
        </authorList>
    </citation>
    <scope>NUCLEOTIDE SEQUENCE [LARGE SCALE GENOMIC DNA]</scope>
    <source>
        <strain evidence="11">DNT005</strain>
        <tissue evidence="11">Whole leaf</tissue>
    </source>
</reference>
<keyword evidence="12" id="KW-1185">Reference proteome</keyword>
<evidence type="ECO:0000313" key="12">
    <source>
        <dbReference type="Proteomes" id="UP001291926"/>
    </source>
</evidence>
<feature type="chain" id="PRO_5045751831" evidence="7">
    <location>
        <begin position="24"/>
        <end position="824"/>
    </location>
</feature>
<dbReference type="CDD" id="cd02120">
    <property type="entry name" value="PA_subtilisin_like"/>
    <property type="match status" value="1"/>
</dbReference>
<keyword evidence="3 7" id="KW-0732">Signal</keyword>
<dbReference type="InterPro" id="IPR034197">
    <property type="entry name" value="Peptidases_S8_3"/>
</dbReference>
<dbReference type="Gene3D" id="3.50.30.30">
    <property type="match status" value="1"/>
</dbReference>
<dbReference type="InterPro" id="IPR010259">
    <property type="entry name" value="S8pro/Inhibitor_I9"/>
</dbReference>
<dbReference type="Gene3D" id="3.30.70.80">
    <property type="entry name" value="Peptidase S8 propeptide/proteinase inhibitor I9"/>
    <property type="match status" value="1"/>
</dbReference>
<dbReference type="InterPro" id="IPR000209">
    <property type="entry name" value="Peptidase_S8/S53_dom"/>
</dbReference>
<dbReference type="Proteomes" id="UP001291926">
    <property type="component" value="Unassembled WGS sequence"/>
</dbReference>